<protein>
    <submittedName>
        <fullName evidence="1">Uncharacterized protein</fullName>
    </submittedName>
</protein>
<name>A0A0C2ZMM0_9AGAM</name>
<dbReference type="Proteomes" id="UP000053989">
    <property type="component" value="Unassembled WGS sequence"/>
</dbReference>
<sequence length="54" mass="6204">MHFLVGEDLLDPSKSGIDVKQMHPLLTVDETDDLFREGIVVARCPFERVLAMRY</sequence>
<dbReference type="InParanoid" id="A0A0C2ZMM0"/>
<evidence type="ECO:0000313" key="1">
    <source>
        <dbReference type="EMBL" id="KIM62833.1"/>
    </source>
</evidence>
<dbReference type="AlphaFoldDB" id="A0A0C2ZMM0"/>
<accession>A0A0C2ZMM0</accession>
<reference evidence="2" key="2">
    <citation type="submission" date="2015-01" db="EMBL/GenBank/DDBJ databases">
        <title>Evolutionary Origins and Diversification of the Mycorrhizal Mutualists.</title>
        <authorList>
            <consortium name="DOE Joint Genome Institute"/>
            <consortium name="Mycorrhizal Genomics Consortium"/>
            <person name="Kohler A."/>
            <person name="Kuo A."/>
            <person name="Nagy L.G."/>
            <person name="Floudas D."/>
            <person name="Copeland A."/>
            <person name="Barry K.W."/>
            <person name="Cichocki N."/>
            <person name="Veneault-Fourrey C."/>
            <person name="LaButti K."/>
            <person name="Lindquist E.A."/>
            <person name="Lipzen A."/>
            <person name="Lundell T."/>
            <person name="Morin E."/>
            <person name="Murat C."/>
            <person name="Riley R."/>
            <person name="Ohm R."/>
            <person name="Sun H."/>
            <person name="Tunlid A."/>
            <person name="Henrissat B."/>
            <person name="Grigoriev I.V."/>
            <person name="Hibbett D.S."/>
            <person name="Martin F."/>
        </authorList>
    </citation>
    <scope>NUCLEOTIDE SEQUENCE [LARGE SCALE GENOMIC DNA]</scope>
    <source>
        <strain evidence="2">Foug A</strain>
    </source>
</reference>
<reference evidence="1 2" key="1">
    <citation type="submission" date="2014-04" db="EMBL/GenBank/DDBJ databases">
        <authorList>
            <consortium name="DOE Joint Genome Institute"/>
            <person name="Kuo A."/>
            <person name="Kohler A."/>
            <person name="Nagy L.G."/>
            <person name="Floudas D."/>
            <person name="Copeland A."/>
            <person name="Barry K.W."/>
            <person name="Cichocki N."/>
            <person name="Veneault-Fourrey C."/>
            <person name="LaButti K."/>
            <person name="Lindquist E.A."/>
            <person name="Lipzen A."/>
            <person name="Lundell T."/>
            <person name="Morin E."/>
            <person name="Murat C."/>
            <person name="Sun H."/>
            <person name="Tunlid A."/>
            <person name="Henrissat B."/>
            <person name="Grigoriev I.V."/>
            <person name="Hibbett D.S."/>
            <person name="Martin F."/>
            <person name="Nordberg H.P."/>
            <person name="Cantor M.N."/>
            <person name="Hua S.X."/>
        </authorList>
    </citation>
    <scope>NUCLEOTIDE SEQUENCE [LARGE SCALE GENOMIC DNA]</scope>
    <source>
        <strain evidence="1 2">Foug A</strain>
    </source>
</reference>
<gene>
    <name evidence="1" type="ORF">SCLCIDRAFT_24661</name>
</gene>
<evidence type="ECO:0000313" key="2">
    <source>
        <dbReference type="Proteomes" id="UP000053989"/>
    </source>
</evidence>
<keyword evidence="2" id="KW-1185">Reference proteome</keyword>
<organism evidence="1 2">
    <name type="scientific">Scleroderma citrinum Foug A</name>
    <dbReference type="NCBI Taxonomy" id="1036808"/>
    <lineage>
        <taxon>Eukaryota</taxon>
        <taxon>Fungi</taxon>
        <taxon>Dikarya</taxon>
        <taxon>Basidiomycota</taxon>
        <taxon>Agaricomycotina</taxon>
        <taxon>Agaricomycetes</taxon>
        <taxon>Agaricomycetidae</taxon>
        <taxon>Boletales</taxon>
        <taxon>Sclerodermatineae</taxon>
        <taxon>Sclerodermataceae</taxon>
        <taxon>Scleroderma</taxon>
    </lineage>
</organism>
<dbReference type="HOGENOM" id="CLU_3051745_0_0_1"/>
<proteinExistence type="predicted"/>
<dbReference type="EMBL" id="KN822039">
    <property type="protein sequence ID" value="KIM62833.1"/>
    <property type="molecule type" value="Genomic_DNA"/>
</dbReference>